<feature type="transmembrane region" description="Helical" evidence="1">
    <location>
        <begin position="34"/>
        <end position="56"/>
    </location>
</feature>
<dbReference type="Gene3D" id="2.60.450.10">
    <property type="entry name" value="Lipopolysaccharide (LPS) transport protein A like domain"/>
    <property type="match status" value="1"/>
</dbReference>
<dbReference type="InterPro" id="IPR010664">
    <property type="entry name" value="LipoPS_assembly_LptC-rel"/>
</dbReference>
<gene>
    <name evidence="2" type="ORF">GCM10008023_32180</name>
</gene>
<comment type="caution">
    <text evidence="2">The sequence shown here is derived from an EMBL/GenBank/DDBJ whole genome shotgun (WGS) entry which is preliminary data.</text>
</comment>
<proteinExistence type="predicted"/>
<dbReference type="EMBL" id="BNAQ01000005">
    <property type="protein sequence ID" value="GHH22303.1"/>
    <property type="molecule type" value="Genomic_DNA"/>
</dbReference>
<reference evidence="3" key="1">
    <citation type="journal article" date="2019" name="Int. J. Syst. Evol. Microbiol.">
        <title>The Global Catalogue of Microorganisms (GCM) 10K type strain sequencing project: providing services to taxonomists for standard genome sequencing and annotation.</title>
        <authorList>
            <consortium name="The Broad Institute Genomics Platform"/>
            <consortium name="The Broad Institute Genome Sequencing Center for Infectious Disease"/>
            <person name="Wu L."/>
            <person name="Ma J."/>
        </authorList>
    </citation>
    <scope>NUCLEOTIDE SEQUENCE [LARGE SCALE GENOMIC DNA]</scope>
    <source>
        <strain evidence="3">CGMCC 1.8957</strain>
    </source>
</reference>
<keyword evidence="1" id="KW-0472">Membrane</keyword>
<keyword evidence="1" id="KW-1133">Transmembrane helix</keyword>
<evidence type="ECO:0000313" key="2">
    <source>
        <dbReference type="EMBL" id="GHH22303.1"/>
    </source>
</evidence>
<name>A0ABQ3LRN9_9SPHN</name>
<dbReference type="Pfam" id="PF06835">
    <property type="entry name" value="LptC"/>
    <property type="match status" value="1"/>
</dbReference>
<evidence type="ECO:0000256" key="1">
    <source>
        <dbReference type="SAM" id="Phobius"/>
    </source>
</evidence>
<evidence type="ECO:0000313" key="3">
    <source>
        <dbReference type="Proteomes" id="UP000652430"/>
    </source>
</evidence>
<dbReference type="Proteomes" id="UP000652430">
    <property type="component" value="Unassembled WGS sequence"/>
</dbReference>
<dbReference type="RefSeq" id="WP_189677074.1">
    <property type="nucleotide sequence ID" value="NZ_BNAQ01000005.1"/>
</dbReference>
<sequence length="215" mass="23007">MSDARSDARAIRDSRKVWAAPGSSHDRVIGTLRIVLPILIGVLAAFVVVLPLYSGGDVSFLLDKKKVEVAKERLRVQSASYKGEDDKGQAFALTAGSAVQKSSAEPIVKLEKLTAEIGLKDGPANIVGEHGHYDMDKQQVTIDGPVRVNGSGGYRLVTQDSTVDLKTRTMKSGGAVTGSVPQGTFSGNQLNADLVNHIVRLDGNAHLQIIPRKKR</sequence>
<organism evidence="2 3">
    <name type="scientific">Sphingomonas glacialis</name>
    <dbReference type="NCBI Taxonomy" id="658225"/>
    <lineage>
        <taxon>Bacteria</taxon>
        <taxon>Pseudomonadati</taxon>
        <taxon>Pseudomonadota</taxon>
        <taxon>Alphaproteobacteria</taxon>
        <taxon>Sphingomonadales</taxon>
        <taxon>Sphingomonadaceae</taxon>
        <taxon>Sphingomonas</taxon>
    </lineage>
</organism>
<protein>
    <recommendedName>
        <fullName evidence="4">LPS export ABC transporter periplasmic protein LptC</fullName>
    </recommendedName>
</protein>
<keyword evidence="3" id="KW-1185">Reference proteome</keyword>
<keyword evidence="1" id="KW-0812">Transmembrane</keyword>
<evidence type="ECO:0008006" key="4">
    <source>
        <dbReference type="Google" id="ProtNLM"/>
    </source>
</evidence>
<accession>A0ABQ3LRN9</accession>